<evidence type="ECO:0000259" key="3">
    <source>
        <dbReference type="Pfam" id="PF04536"/>
    </source>
</evidence>
<dbReference type="PANTHER" id="PTHR30373">
    <property type="entry name" value="UPF0603 PROTEIN YGCG"/>
    <property type="match status" value="1"/>
</dbReference>
<dbReference type="Gene3D" id="3.10.310.50">
    <property type="match status" value="1"/>
</dbReference>
<dbReference type="InterPro" id="IPR007621">
    <property type="entry name" value="TPM_dom"/>
</dbReference>
<name>A0A2P8F8I4_9RHOB</name>
<keyword evidence="5" id="KW-1185">Reference proteome</keyword>
<feature type="domain" description="TPM" evidence="3">
    <location>
        <begin position="32"/>
        <end position="156"/>
    </location>
</feature>
<keyword evidence="1" id="KW-0812">Transmembrane</keyword>
<organism evidence="4 5">
    <name type="scientific">Shimia abyssi</name>
    <dbReference type="NCBI Taxonomy" id="1662395"/>
    <lineage>
        <taxon>Bacteria</taxon>
        <taxon>Pseudomonadati</taxon>
        <taxon>Pseudomonadota</taxon>
        <taxon>Alphaproteobacteria</taxon>
        <taxon>Rhodobacterales</taxon>
        <taxon>Roseobacteraceae</taxon>
    </lineage>
</organism>
<evidence type="ECO:0000313" key="4">
    <source>
        <dbReference type="EMBL" id="PSL17972.1"/>
    </source>
</evidence>
<dbReference type="RefSeq" id="WP_106609586.1">
    <property type="nucleotide sequence ID" value="NZ_PYGJ01000013.1"/>
</dbReference>
<dbReference type="Pfam" id="PF04536">
    <property type="entry name" value="TPM_phosphatase"/>
    <property type="match status" value="1"/>
</dbReference>
<comment type="caution">
    <text evidence="4">The sequence shown here is derived from an EMBL/GenBank/DDBJ whole genome shotgun (WGS) entry which is preliminary data.</text>
</comment>
<feature type="chain" id="PRO_5015181744" evidence="2">
    <location>
        <begin position="22"/>
        <end position="216"/>
    </location>
</feature>
<evidence type="ECO:0000313" key="5">
    <source>
        <dbReference type="Proteomes" id="UP000240418"/>
    </source>
</evidence>
<dbReference type="AlphaFoldDB" id="A0A2P8F8I4"/>
<evidence type="ECO:0000256" key="2">
    <source>
        <dbReference type="SAM" id="SignalP"/>
    </source>
</evidence>
<feature type="transmembrane region" description="Helical" evidence="1">
    <location>
        <begin position="187"/>
        <end position="206"/>
    </location>
</feature>
<keyword evidence="1" id="KW-0472">Membrane</keyword>
<accession>A0A2P8F8I4</accession>
<dbReference type="PANTHER" id="PTHR30373:SF2">
    <property type="entry name" value="UPF0603 PROTEIN YGCG"/>
    <property type="match status" value="1"/>
</dbReference>
<dbReference type="Proteomes" id="UP000240418">
    <property type="component" value="Unassembled WGS sequence"/>
</dbReference>
<dbReference type="EMBL" id="PYGJ01000013">
    <property type="protein sequence ID" value="PSL17972.1"/>
    <property type="molecule type" value="Genomic_DNA"/>
</dbReference>
<sequence>MRIFLTHLKAVFLALSKSLNAQPCPDYTEIFVNDFADLLSVSEESDIRAKLRELRNETAIEFTVVTINQMSDYGHYGEIEPFSTGLFNTWGIGDATRNNGVLMLVARYDRKIRIEVGSGYGRSKDASMKSIIDNDILPNFREDNYADGIAEGVSAVIFDLTGSRPGEYGMSGFEKAIATVKRVINNMGEWIFLFLAPFLAIPVKLYRRWQRNKLRN</sequence>
<reference evidence="4 5" key="1">
    <citation type="submission" date="2018-03" db="EMBL/GenBank/DDBJ databases">
        <title>Genomic Encyclopedia of Archaeal and Bacterial Type Strains, Phase II (KMG-II): from individual species to whole genera.</title>
        <authorList>
            <person name="Goeker M."/>
        </authorList>
    </citation>
    <scope>NUCLEOTIDE SEQUENCE [LARGE SCALE GENOMIC DNA]</scope>
    <source>
        <strain evidence="4 5">DSM 100673</strain>
    </source>
</reference>
<evidence type="ECO:0000256" key="1">
    <source>
        <dbReference type="SAM" id="Phobius"/>
    </source>
</evidence>
<feature type="signal peptide" evidence="2">
    <location>
        <begin position="1"/>
        <end position="21"/>
    </location>
</feature>
<protein>
    <submittedName>
        <fullName evidence="4">TLP18.3/Psb32/MOLO-1 phosphatase superfamily protein</fullName>
    </submittedName>
</protein>
<gene>
    <name evidence="4" type="ORF">CLV88_11343</name>
</gene>
<keyword evidence="2" id="KW-0732">Signal</keyword>
<proteinExistence type="predicted"/>
<keyword evidence="1" id="KW-1133">Transmembrane helix</keyword>
<dbReference type="OrthoDB" id="9810918at2"/>